<evidence type="ECO:0000313" key="10">
    <source>
        <dbReference type="Proteomes" id="UP000332933"/>
    </source>
</evidence>
<reference evidence="9 10" key="1">
    <citation type="submission" date="2019-03" db="EMBL/GenBank/DDBJ databases">
        <authorList>
            <person name="Gaulin E."/>
            <person name="Dumas B."/>
        </authorList>
    </citation>
    <scope>NUCLEOTIDE SEQUENCE [LARGE SCALE GENOMIC DNA]</scope>
    <source>
        <strain evidence="9">CBS 568.67</strain>
    </source>
</reference>
<keyword evidence="6" id="KW-0505">Motor protein</keyword>
<dbReference type="GO" id="GO:0005737">
    <property type="term" value="C:cytoplasm"/>
    <property type="evidence" value="ECO:0007669"/>
    <property type="project" value="UniProtKB-SubCell"/>
</dbReference>
<dbReference type="GO" id="GO:0003777">
    <property type="term" value="F:microtubule motor activity"/>
    <property type="evidence" value="ECO:0007669"/>
    <property type="project" value="InterPro"/>
</dbReference>
<evidence type="ECO:0000256" key="4">
    <source>
        <dbReference type="ARBA" id="ARBA00022840"/>
    </source>
</evidence>
<comment type="similarity">
    <text evidence="6">Belongs to the TRAFAC class myosin-kinesin ATPase superfamily. Kinesin family.</text>
</comment>
<dbReference type="PANTHER" id="PTHR47969:SF15">
    <property type="entry name" value="CHROMOSOME-ASSOCIATED KINESIN KIF4A-RELATED"/>
    <property type="match status" value="1"/>
</dbReference>
<proteinExistence type="inferred from homology"/>
<dbReference type="EMBL" id="VJMH01007404">
    <property type="protein sequence ID" value="KAF0683458.1"/>
    <property type="molecule type" value="Genomic_DNA"/>
</dbReference>
<dbReference type="GO" id="GO:0005524">
    <property type="term" value="F:ATP binding"/>
    <property type="evidence" value="ECO:0007669"/>
    <property type="project" value="UniProtKB-UniRule"/>
</dbReference>
<evidence type="ECO:0000313" key="8">
    <source>
        <dbReference type="EMBL" id="KAF0683458.1"/>
    </source>
</evidence>
<evidence type="ECO:0000256" key="6">
    <source>
        <dbReference type="PROSITE-ProRule" id="PRU00283"/>
    </source>
</evidence>
<keyword evidence="2" id="KW-0963">Cytoplasm</keyword>
<dbReference type="SMART" id="SM00129">
    <property type="entry name" value="KISc"/>
    <property type="match status" value="1"/>
</dbReference>
<feature type="binding site" evidence="6">
    <location>
        <begin position="112"/>
        <end position="119"/>
    </location>
    <ligand>
        <name>ATP</name>
        <dbReference type="ChEBI" id="CHEBI:30616"/>
    </ligand>
</feature>
<gene>
    <name evidence="9" type="primary">Aste57867_24492</name>
    <name evidence="8" type="ORF">As57867_024415</name>
    <name evidence="9" type="ORF">ASTE57867_24492</name>
</gene>
<feature type="domain" description="Kinesin motor" evidence="7">
    <location>
        <begin position="32"/>
        <end position="346"/>
    </location>
</feature>
<dbReference type="GO" id="GO:0008017">
    <property type="term" value="F:microtubule binding"/>
    <property type="evidence" value="ECO:0007669"/>
    <property type="project" value="InterPro"/>
</dbReference>
<dbReference type="PROSITE" id="PS50067">
    <property type="entry name" value="KINESIN_MOTOR_2"/>
    <property type="match status" value="1"/>
</dbReference>
<protein>
    <submittedName>
        <fullName evidence="9">Aste57867_24492 protein</fullName>
    </submittedName>
</protein>
<dbReference type="Gene3D" id="3.40.850.10">
    <property type="entry name" value="Kinesin motor domain"/>
    <property type="match status" value="1"/>
</dbReference>
<dbReference type="GO" id="GO:0005875">
    <property type="term" value="C:microtubule associated complex"/>
    <property type="evidence" value="ECO:0007669"/>
    <property type="project" value="TreeGrafter"/>
</dbReference>
<dbReference type="EMBL" id="CAADRA010007430">
    <property type="protein sequence ID" value="VFU01131.1"/>
    <property type="molecule type" value="Genomic_DNA"/>
</dbReference>
<organism evidence="9 10">
    <name type="scientific">Aphanomyces stellatus</name>
    <dbReference type="NCBI Taxonomy" id="120398"/>
    <lineage>
        <taxon>Eukaryota</taxon>
        <taxon>Sar</taxon>
        <taxon>Stramenopiles</taxon>
        <taxon>Oomycota</taxon>
        <taxon>Saprolegniomycetes</taxon>
        <taxon>Saprolegniales</taxon>
        <taxon>Verrucalvaceae</taxon>
        <taxon>Aphanomyces</taxon>
    </lineage>
</organism>
<dbReference type="AlphaFoldDB" id="A0A485LR96"/>
<evidence type="ECO:0000256" key="1">
    <source>
        <dbReference type="ARBA" id="ARBA00004496"/>
    </source>
</evidence>
<dbReference type="PRINTS" id="PR00380">
    <property type="entry name" value="KINESINHEAVY"/>
</dbReference>
<name>A0A485LR96_9STRA</name>
<dbReference type="GO" id="GO:0007018">
    <property type="term" value="P:microtubule-based movement"/>
    <property type="evidence" value="ECO:0007669"/>
    <property type="project" value="InterPro"/>
</dbReference>
<dbReference type="InterPro" id="IPR001752">
    <property type="entry name" value="Kinesin_motor_dom"/>
</dbReference>
<keyword evidence="10" id="KW-1185">Reference proteome</keyword>
<keyword evidence="3 6" id="KW-0547">Nucleotide-binding</keyword>
<accession>A0A485LR96</accession>
<dbReference type="InterPro" id="IPR027417">
    <property type="entry name" value="P-loop_NTPase"/>
</dbReference>
<dbReference type="PANTHER" id="PTHR47969">
    <property type="entry name" value="CHROMOSOME-ASSOCIATED KINESIN KIF4A-RELATED"/>
    <property type="match status" value="1"/>
</dbReference>
<dbReference type="Pfam" id="PF00225">
    <property type="entry name" value="Kinesin"/>
    <property type="match status" value="1"/>
</dbReference>
<dbReference type="OrthoDB" id="3176171at2759"/>
<evidence type="ECO:0000259" key="7">
    <source>
        <dbReference type="PROSITE" id="PS50067"/>
    </source>
</evidence>
<dbReference type="InterPro" id="IPR036961">
    <property type="entry name" value="Kinesin_motor_dom_sf"/>
</dbReference>
<keyword evidence="5" id="KW-0175">Coiled coil</keyword>
<sequence length="470" mass="51931">MGLTEPPEKATVRPVLDVMKPLLLSTKSINSNVRVAIRIRPLNNQENIDVVSKHADAPVVVVDSRDTKVIRKQFEYDYVFDEDVEHDVLFGCVSPLIQSALAGYNATVFAYGQTGSGKTYTMGSDGSNDAGIIPSAVRHLFARTAALQKENDAYSVEMRVKFVEVYGEEVRDLLSPSLKKLTRASDCVSEEAIASVKECLLLLQKGMLSRKTAKTKMNATSSRSHAIFTVLLKQTLHPCGYPTRESYFNFVDLAGSERQKKTLAEGLRFKEGVDINKGLLALGNVINALSEGKSHIPYRDSKLTKMLQDSLGGNSATLMLACVSPARRNMSETLNSLEYAARARRICNKLVANQKDMADGAESPLLATEVSQLRHQVLMLKNERDMLLSRVAQLERSLDVPCLVLRPSESVEDETPEVVSTATLVAVAERRWSDPRLNFEYRWKDVIDSVLLVVCCVIVFGVDLISGNSI</sequence>
<dbReference type="Proteomes" id="UP000332933">
    <property type="component" value="Unassembled WGS sequence"/>
</dbReference>
<evidence type="ECO:0000256" key="3">
    <source>
        <dbReference type="ARBA" id="ARBA00022741"/>
    </source>
</evidence>
<evidence type="ECO:0000256" key="2">
    <source>
        <dbReference type="ARBA" id="ARBA00022490"/>
    </source>
</evidence>
<dbReference type="SUPFAM" id="SSF52540">
    <property type="entry name" value="P-loop containing nucleoside triphosphate hydrolases"/>
    <property type="match status" value="1"/>
</dbReference>
<comment type="subcellular location">
    <subcellularLocation>
        <location evidence="1">Cytoplasm</location>
    </subcellularLocation>
</comment>
<evidence type="ECO:0000256" key="5">
    <source>
        <dbReference type="ARBA" id="ARBA00023054"/>
    </source>
</evidence>
<evidence type="ECO:0000313" key="9">
    <source>
        <dbReference type="EMBL" id="VFU01131.1"/>
    </source>
</evidence>
<dbReference type="GO" id="GO:0051231">
    <property type="term" value="P:spindle elongation"/>
    <property type="evidence" value="ECO:0007669"/>
    <property type="project" value="TreeGrafter"/>
</dbReference>
<reference evidence="8" key="2">
    <citation type="submission" date="2019-06" db="EMBL/GenBank/DDBJ databases">
        <title>Genomics analysis of Aphanomyces spp. identifies a new class of oomycete effector associated with host adaptation.</title>
        <authorList>
            <person name="Gaulin E."/>
        </authorList>
    </citation>
    <scope>NUCLEOTIDE SEQUENCE</scope>
    <source>
        <strain evidence="8">CBS 578.67</strain>
    </source>
</reference>
<dbReference type="GO" id="GO:0007052">
    <property type="term" value="P:mitotic spindle organization"/>
    <property type="evidence" value="ECO:0007669"/>
    <property type="project" value="TreeGrafter"/>
</dbReference>
<keyword evidence="4 6" id="KW-0067">ATP-binding</keyword>
<dbReference type="InterPro" id="IPR027640">
    <property type="entry name" value="Kinesin-like_fam"/>
</dbReference>